<gene>
    <name evidence="9" type="ORF">MNBD_ACTINO02-2320</name>
</gene>
<proteinExistence type="predicted"/>
<keyword evidence="2" id="KW-0813">Transport</keyword>
<evidence type="ECO:0000256" key="4">
    <source>
        <dbReference type="ARBA" id="ARBA00022692"/>
    </source>
</evidence>
<comment type="subcellular location">
    <subcellularLocation>
        <location evidence="1">Cell membrane</location>
        <topology evidence="1">Multi-pass membrane protein</topology>
    </subcellularLocation>
</comment>
<evidence type="ECO:0000256" key="3">
    <source>
        <dbReference type="ARBA" id="ARBA00022475"/>
    </source>
</evidence>
<dbReference type="CDD" id="cd06261">
    <property type="entry name" value="TM_PBP2"/>
    <property type="match status" value="1"/>
</dbReference>
<evidence type="ECO:0000259" key="8">
    <source>
        <dbReference type="PROSITE" id="PS50928"/>
    </source>
</evidence>
<dbReference type="PROSITE" id="PS50928">
    <property type="entry name" value="ABC_TM1"/>
    <property type="match status" value="1"/>
</dbReference>
<dbReference type="PANTHER" id="PTHR30193:SF37">
    <property type="entry name" value="INNER MEMBRANE ABC TRANSPORTER PERMEASE PROTEIN YCJO"/>
    <property type="match status" value="1"/>
</dbReference>
<feature type="transmembrane region" description="Helical" evidence="7">
    <location>
        <begin position="314"/>
        <end position="334"/>
    </location>
</feature>
<evidence type="ECO:0000256" key="5">
    <source>
        <dbReference type="ARBA" id="ARBA00022989"/>
    </source>
</evidence>
<dbReference type="EMBL" id="UOEK01000538">
    <property type="protein sequence ID" value="VAW09249.1"/>
    <property type="molecule type" value="Genomic_DNA"/>
</dbReference>
<keyword evidence="3" id="KW-1003">Cell membrane</keyword>
<dbReference type="Pfam" id="PF00528">
    <property type="entry name" value="BPD_transp_1"/>
    <property type="match status" value="1"/>
</dbReference>
<feature type="transmembrane region" description="Helical" evidence="7">
    <location>
        <begin position="259"/>
        <end position="279"/>
    </location>
</feature>
<evidence type="ECO:0000256" key="1">
    <source>
        <dbReference type="ARBA" id="ARBA00004651"/>
    </source>
</evidence>
<reference evidence="9" key="1">
    <citation type="submission" date="2018-06" db="EMBL/GenBank/DDBJ databases">
        <authorList>
            <person name="Zhirakovskaya E."/>
        </authorList>
    </citation>
    <scope>NUCLEOTIDE SEQUENCE</scope>
</reference>
<dbReference type="AlphaFoldDB" id="A0A3B0TAZ1"/>
<name>A0A3B0TAZ1_9ZZZZ</name>
<sequence length="346" mass="38589">MSPSRKASDRPRREGGWRSVLTDRKVRTEALTGYFFIAPYLLITIIFTIGVIAFAVYISFTSFNLFQPPKFTGFANYSKAFQDAKFIRSLGNVFWYVVIVVPVQTALALGLAVLLNAKIRGSSAFRTIYYAPSVTSSVVITMIFFWLYLKTGYINLFLTKVWGLVGANFEPITWLNNPRGLFASIVAAFGGDISNAHWFIQGPSVTWMAIMFQNIFTTAPTFMIIFLAALQNIPPTLYEAASIDGANRWQQFKSVTVPMLRPVIFLIVVLGTIGTWQIFDQVKILTAGGPLNTTLTPVYLIYSEALGTLGPPRMGFASAMAFLLAAIIFVFTLVQRRYIESGTEQY</sequence>
<dbReference type="PANTHER" id="PTHR30193">
    <property type="entry name" value="ABC TRANSPORTER PERMEASE PROTEIN"/>
    <property type="match status" value="1"/>
</dbReference>
<evidence type="ECO:0000256" key="6">
    <source>
        <dbReference type="ARBA" id="ARBA00023136"/>
    </source>
</evidence>
<evidence type="ECO:0000256" key="2">
    <source>
        <dbReference type="ARBA" id="ARBA00022448"/>
    </source>
</evidence>
<keyword evidence="4 7" id="KW-0812">Transmembrane</keyword>
<keyword evidence="5 7" id="KW-1133">Transmembrane helix</keyword>
<feature type="domain" description="ABC transmembrane type-1" evidence="8">
    <location>
        <begin position="90"/>
        <end position="335"/>
    </location>
</feature>
<dbReference type="InterPro" id="IPR035906">
    <property type="entry name" value="MetI-like_sf"/>
</dbReference>
<organism evidence="9">
    <name type="scientific">hydrothermal vent metagenome</name>
    <dbReference type="NCBI Taxonomy" id="652676"/>
    <lineage>
        <taxon>unclassified sequences</taxon>
        <taxon>metagenomes</taxon>
        <taxon>ecological metagenomes</taxon>
    </lineage>
</organism>
<dbReference type="Gene3D" id="1.10.3720.10">
    <property type="entry name" value="MetI-like"/>
    <property type="match status" value="1"/>
</dbReference>
<feature type="transmembrane region" description="Helical" evidence="7">
    <location>
        <begin position="206"/>
        <end position="230"/>
    </location>
</feature>
<evidence type="ECO:0000313" key="9">
    <source>
        <dbReference type="EMBL" id="VAW09249.1"/>
    </source>
</evidence>
<accession>A0A3B0TAZ1</accession>
<dbReference type="InterPro" id="IPR000515">
    <property type="entry name" value="MetI-like"/>
</dbReference>
<feature type="transmembrane region" description="Helical" evidence="7">
    <location>
        <begin position="127"/>
        <end position="147"/>
    </location>
</feature>
<keyword evidence="6 7" id="KW-0472">Membrane</keyword>
<dbReference type="SUPFAM" id="SSF161098">
    <property type="entry name" value="MetI-like"/>
    <property type="match status" value="1"/>
</dbReference>
<dbReference type="GO" id="GO:0005886">
    <property type="term" value="C:plasma membrane"/>
    <property type="evidence" value="ECO:0007669"/>
    <property type="project" value="UniProtKB-SubCell"/>
</dbReference>
<feature type="transmembrane region" description="Helical" evidence="7">
    <location>
        <begin position="93"/>
        <end position="115"/>
    </location>
</feature>
<dbReference type="InterPro" id="IPR051393">
    <property type="entry name" value="ABC_transporter_permease"/>
</dbReference>
<evidence type="ECO:0000256" key="7">
    <source>
        <dbReference type="SAM" id="Phobius"/>
    </source>
</evidence>
<feature type="transmembrane region" description="Helical" evidence="7">
    <location>
        <begin position="34"/>
        <end position="60"/>
    </location>
</feature>
<protein>
    <submittedName>
        <fullName evidence="9">ABC transporter, permease protein 1 (Cluster 1, maltose/g3p/polyamine/iron)</fullName>
    </submittedName>
</protein>
<dbReference type="GO" id="GO:0055085">
    <property type="term" value="P:transmembrane transport"/>
    <property type="evidence" value="ECO:0007669"/>
    <property type="project" value="InterPro"/>
</dbReference>